<dbReference type="InterPro" id="IPR015915">
    <property type="entry name" value="Kelch-typ_b-propeller"/>
</dbReference>
<dbReference type="Proteomes" id="UP000595140">
    <property type="component" value="Unassembled WGS sequence"/>
</dbReference>
<dbReference type="InterPro" id="IPR052439">
    <property type="entry name" value="F-box/Kelch-repeat"/>
</dbReference>
<protein>
    <recommendedName>
        <fullName evidence="5">F-box domain-containing protein</fullName>
    </recommendedName>
</protein>
<evidence type="ECO:0008006" key="5">
    <source>
        <dbReference type="Google" id="ProtNLM"/>
    </source>
</evidence>
<evidence type="ECO:0000256" key="1">
    <source>
        <dbReference type="ARBA" id="ARBA00022441"/>
    </source>
</evidence>
<dbReference type="PANTHER" id="PTHR46122">
    <property type="entry name" value="GALACTOSE OXIDASE/KELCH REPEAT PROTEIN-RELATED"/>
    <property type="match status" value="1"/>
</dbReference>
<evidence type="ECO:0000256" key="2">
    <source>
        <dbReference type="ARBA" id="ARBA00022737"/>
    </source>
</evidence>
<dbReference type="SUPFAM" id="SSF117281">
    <property type="entry name" value="Kelch motif"/>
    <property type="match status" value="1"/>
</dbReference>
<keyword evidence="1" id="KW-0880">Kelch repeat</keyword>
<dbReference type="Pfam" id="PF01344">
    <property type="entry name" value="Kelch_1"/>
    <property type="match status" value="2"/>
</dbReference>
<organism evidence="3 4">
    <name type="scientific">Cuscuta campestris</name>
    <dbReference type="NCBI Taxonomy" id="132261"/>
    <lineage>
        <taxon>Eukaryota</taxon>
        <taxon>Viridiplantae</taxon>
        <taxon>Streptophyta</taxon>
        <taxon>Embryophyta</taxon>
        <taxon>Tracheophyta</taxon>
        <taxon>Spermatophyta</taxon>
        <taxon>Magnoliopsida</taxon>
        <taxon>eudicotyledons</taxon>
        <taxon>Gunneridae</taxon>
        <taxon>Pentapetalae</taxon>
        <taxon>asterids</taxon>
        <taxon>lamiids</taxon>
        <taxon>Solanales</taxon>
        <taxon>Convolvulaceae</taxon>
        <taxon>Cuscuteae</taxon>
        <taxon>Cuscuta</taxon>
        <taxon>Cuscuta subgen. Grammica</taxon>
        <taxon>Cuscuta sect. Cleistogrammica</taxon>
    </lineage>
</organism>
<dbReference type="InterPro" id="IPR006652">
    <property type="entry name" value="Kelch_1"/>
</dbReference>
<reference evidence="3 4" key="1">
    <citation type="submission" date="2018-04" db="EMBL/GenBank/DDBJ databases">
        <authorList>
            <person name="Vogel A."/>
        </authorList>
    </citation>
    <scope>NUCLEOTIDE SEQUENCE [LARGE SCALE GENOMIC DNA]</scope>
</reference>
<evidence type="ECO:0000313" key="3">
    <source>
        <dbReference type="EMBL" id="VFQ93098.1"/>
    </source>
</evidence>
<accession>A0A484MYM2</accession>
<dbReference type="EMBL" id="OOIL02004817">
    <property type="protein sequence ID" value="VFQ93098.1"/>
    <property type="molecule type" value="Genomic_DNA"/>
</dbReference>
<keyword evidence="2" id="KW-0677">Repeat</keyword>
<name>A0A484MYM2_9ASTE</name>
<dbReference type="FunFam" id="2.120.10.80:FF:000007">
    <property type="entry name" value="F-box/kelch-repeat protein SKIP11"/>
    <property type="match status" value="1"/>
</dbReference>
<sequence>MFYLWTCSKPYCFSYVDSTSITTFMEGEYTYIDHDDEVFDDEWYFVGEDDQEEDQNNNNNGGGFGSLFPNIDRDNSVACLVRCSRSDYGALSAVNRSFRALIKSGEIYRLRRTNGVAEHWVCFSCSLGEEWDVFDPESGSWRPHLPPMGSNEIFMCADKESLGVGTDLLVVGREMHSPVIYRYSVVTNAWSSARTMTETRWLFGSASLGEIGIVAGGCNAVGDIVNTAELYNSDTGSWTPLPRMNKARKMCSAVFMDGKFYVVGGLGPSARHKNNRLLTCGEEYDLEAGTWRVIPHMSPLSNIGNGGGRTIESGAPPLIAVVDDQLYAADHRSMVLKKYEKGTGEWVSIGWLPRSTCSVNGWGMAFRACGKRLIVISGPRTNTGTGLIEINAWAPSDGPRVKWTLLGRKFSNNFVYNCAIMAC</sequence>
<dbReference type="Gene3D" id="2.120.10.80">
    <property type="entry name" value="Kelch-type beta propeller"/>
    <property type="match status" value="1"/>
</dbReference>
<gene>
    <name evidence="3" type="ORF">CCAM_LOCUS34874</name>
</gene>
<keyword evidence="4" id="KW-1185">Reference proteome</keyword>
<dbReference type="GO" id="GO:0005634">
    <property type="term" value="C:nucleus"/>
    <property type="evidence" value="ECO:0007669"/>
    <property type="project" value="TreeGrafter"/>
</dbReference>
<dbReference type="PANTHER" id="PTHR46122:SF2">
    <property type="entry name" value="F-BOX_KELCH-REPEAT PROTEIN SKIP11"/>
    <property type="match status" value="1"/>
</dbReference>
<dbReference type="AlphaFoldDB" id="A0A484MYM2"/>
<evidence type="ECO:0000313" key="4">
    <source>
        <dbReference type="Proteomes" id="UP000595140"/>
    </source>
</evidence>
<proteinExistence type="predicted"/>
<dbReference type="SMART" id="SM00612">
    <property type="entry name" value="Kelch"/>
    <property type="match status" value="2"/>
</dbReference>
<dbReference type="OrthoDB" id="191037at2759"/>